<keyword evidence="2" id="KW-0472">Membrane</keyword>
<comment type="caution">
    <text evidence="3">The sequence shown here is derived from an EMBL/GenBank/DDBJ whole genome shotgun (WGS) entry which is preliminary data.</text>
</comment>
<proteinExistence type="predicted"/>
<reference evidence="3" key="1">
    <citation type="submission" date="2020-03" db="EMBL/GenBank/DDBJ databases">
        <title>Site-based positive gene gene selection in Geosmithia morbida across the United States reveals a broad range of putative effectors and factors for local host and environmental adapation.</title>
        <authorList>
            <person name="Onufrak A."/>
            <person name="Murdoch R.W."/>
            <person name="Gazis R."/>
            <person name="Huff M."/>
            <person name="Staton M."/>
            <person name="Klingeman W."/>
            <person name="Hadziabdic D."/>
        </authorList>
    </citation>
    <scope>NUCLEOTIDE SEQUENCE</scope>
    <source>
        <strain evidence="3">1262</strain>
    </source>
</reference>
<evidence type="ECO:0000256" key="1">
    <source>
        <dbReference type="SAM" id="MobiDB-lite"/>
    </source>
</evidence>
<feature type="region of interest" description="Disordered" evidence="1">
    <location>
        <begin position="13"/>
        <end position="72"/>
    </location>
</feature>
<evidence type="ECO:0000256" key="2">
    <source>
        <dbReference type="SAM" id="Phobius"/>
    </source>
</evidence>
<gene>
    <name evidence="3" type="ORF">GMORB2_2387</name>
</gene>
<dbReference type="EMBL" id="JAANYQ010000014">
    <property type="protein sequence ID" value="KAF4120901.1"/>
    <property type="molecule type" value="Genomic_DNA"/>
</dbReference>
<sequence>MAFEVGEMLAGGLSALLTKGHEPKPEPKKPEPKKPEPKTEEELRKDIRAHKNQIKDDKDELRRKKHHRGSKRDLESINILPIGESVDDELVGDELVGDEWVEDELDIEEPVQATENIQARDLTRVVKPNRFNRVLEQLSEIPTTEELEEFFAIPEGNPLTPTLESLTGLNGSRILSPRGVDMPAAQASDGTPIVTPSVSSSDASRGHQCNEFGTTIAICVLIVALLTVSGAMMAWVAKLYKDLGIARKQGLPVYVKDPQNGSGRNGVEKDDADSIYITRTLP</sequence>
<feature type="transmembrane region" description="Helical" evidence="2">
    <location>
        <begin position="212"/>
        <end position="237"/>
    </location>
</feature>
<evidence type="ECO:0000313" key="3">
    <source>
        <dbReference type="EMBL" id="KAF4120901.1"/>
    </source>
</evidence>
<dbReference type="AlphaFoldDB" id="A0A9P5D1W9"/>
<keyword evidence="2" id="KW-1133">Transmembrane helix</keyword>
<organism evidence="3 4">
    <name type="scientific">Geosmithia morbida</name>
    <dbReference type="NCBI Taxonomy" id="1094350"/>
    <lineage>
        <taxon>Eukaryota</taxon>
        <taxon>Fungi</taxon>
        <taxon>Dikarya</taxon>
        <taxon>Ascomycota</taxon>
        <taxon>Pezizomycotina</taxon>
        <taxon>Sordariomycetes</taxon>
        <taxon>Hypocreomycetidae</taxon>
        <taxon>Hypocreales</taxon>
        <taxon>Bionectriaceae</taxon>
        <taxon>Geosmithia</taxon>
    </lineage>
</organism>
<feature type="compositionally biased region" description="Basic and acidic residues" evidence="1">
    <location>
        <begin position="53"/>
        <end position="62"/>
    </location>
</feature>
<evidence type="ECO:0000313" key="4">
    <source>
        <dbReference type="Proteomes" id="UP000749293"/>
    </source>
</evidence>
<accession>A0A9P5D1W9</accession>
<dbReference type="Proteomes" id="UP000749293">
    <property type="component" value="Unassembled WGS sequence"/>
</dbReference>
<dbReference type="RefSeq" id="XP_035319553.1">
    <property type="nucleotide sequence ID" value="XM_035464367.1"/>
</dbReference>
<protein>
    <submittedName>
        <fullName evidence="3">Uncharacterized protein</fullName>
    </submittedName>
</protein>
<keyword evidence="4" id="KW-1185">Reference proteome</keyword>
<keyword evidence="2" id="KW-0812">Transmembrane</keyword>
<dbReference type="GeneID" id="55968617"/>
<name>A0A9P5D1W9_9HYPO</name>
<feature type="compositionally biased region" description="Basic and acidic residues" evidence="1">
    <location>
        <begin position="19"/>
        <end position="46"/>
    </location>
</feature>